<feature type="compositionally biased region" description="Basic and acidic residues" evidence="1">
    <location>
        <begin position="220"/>
        <end position="229"/>
    </location>
</feature>
<evidence type="ECO:0000313" key="3">
    <source>
        <dbReference type="EMBL" id="TNJ33262.1"/>
    </source>
</evidence>
<feature type="compositionally biased region" description="Polar residues" evidence="1">
    <location>
        <begin position="196"/>
        <end position="210"/>
    </location>
</feature>
<dbReference type="InterPro" id="IPR007055">
    <property type="entry name" value="BON_dom"/>
</dbReference>
<comment type="caution">
    <text evidence="3">The sequence shown here is derived from an EMBL/GenBank/DDBJ whole genome shotgun (WGS) entry which is preliminary data.</text>
</comment>
<dbReference type="AlphaFoldDB" id="A0A5C4RQ30"/>
<reference evidence="3 4" key="1">
    <citation type="submission" date="2019-03" db="EMBL/GenBank/DDBJ databases">
        <title>Arenimonas daejeonensis sp. nov., isolated from compost.</title>
        <authorList>
            <person name="Jeon C.O."/>
        </authorList>
    </citation>
    <scope>NUCLEOTIDE SEQUENCE [LARGE SCALE GENOMIC DNA]</scope>
    <source>
        <strain evidence="3 4">R29</strain>
    </source>
</reference>
<name>A0A5C4RQ30_9GAMM</name>
<proteinExistence type="predicted"/>
<dbReference type="OrthoDB" id="8963247at2"/>
<feature type="compositionally biased region" description="Low complexity" evidence="1">
    <location>
        <begin position="139"/>
        <end position="150"/>
    </location>
</feature>
<feature type="compositionally biased region" description="Low complexity" evidence="1">
    <location>
        <begin position="305"/>
        <end position="318"/>
    </location>
</feature>
<dbReference type="PROSITE" id="PS50914">
    <property type="entry name" value="BON"/>
    <property type="match status" value="1"/>
</dbReference>
<evidence type="ECO:0000259" key="2">
    <source>
        <dbReference type="PROSITE" id="PS50914"/>
    </source>
</evidence>
<dbReference type="PANTHER" id="PTHR34606:SF15">
    <property type="entry name" value="BON DOMAIN-CONTAINING PROTEIN"/>
    <property type="match status" value="1"/>
</dbReference>
<dbReference type="Proteomes" id="UP000305760">
    <property type="component" value="Unassembled WGS sequence"/>
</dbReference>
<dbReference type="InterPro" id="IPR051686">
    <property type="entry name" value="Lipoprotein_DolP"/>
</dbReference>
<gene>
    <name evidence="3" type="ORF">E1B00_13265</name>
</gene>
<dbReference type="Pfam" id="PF04972">
    <property type="entry name" value="BON"/>
    <property type="match status" value="1"/>
</dbReference>
<evidence type="ECO:0000256" key="1">
    <source>
        <dbReference type="SAM" id="MobiDB-lite"/>
    </source>
</evidence>
<feature type="region of interest" description="Disordered" evidence="1">
    <location>
        <begin position="280"/>
        <end position="324"/>
    </location>
</feature>
<dbReference type="EMBL" id="SMDR01000003">
    <property type="protein sequence ID" value="TNJ33262.1"/>
    <property type="molecule type" value="Genomic_DNA"/>
</dbReference>
<feature type="compositionally biased region" description="Gly residues" evidence="1">
    <location>
        <begin position="33"/>
        <end position="42"/>
    </location>
</feature>
<protein>
    <submittedName>
        <fullName evidence="3">BON domain-containing protein</fullName>
    </submittedName>
</protein>
<sequence length="324" mass="34827">MNQRYGNPQDGRSRNEDPSGGRSRQGNDEGDWGGRGQGGQFSRGGQYNPDDQYNGGDRGYDDPGRNPGSRGPGEHYLREWAGPGGRGGRQDYGSQDFGAGRDYGSQRGYGSQDPGRSYMTSMTSGSHGYGNQGFGNQGHGNRNYDNQGYAGDQGGGYYSGQSQDGRRGFAQGPQNFGQYEGGYGGEDFGGPSGSQSGAQYGSRSGAQPQSFRGKGPKGYKRSDERLQEDLNERLMDDDYIDASDVTVQCRDGVVTLEGSVTDRRMKHRIEDLAERCQGVQDIQNRISVKRGSQGGRPDADDEDSGAAGSSARGNEGSNQPKKKH</sequence>
<feature type="region of interest" description="Disordered" evidence="1">
    <location>
        <begin position="1"/>
        <end position="229"/>
    </location>
</feature>
<keyword evidence="4" id="KW-1185">Reference proteome</keyword>
<dbReference type="RefSeq" id="WP_139449554.1">
    <property type="nucleotide sequence ID" value="NZ_SMDR01000003.1"/>
</dbReference>
<feature type="compositionally biased region" description="Gly residues" evidence="1">
    <location>
        <begin position="179"/>
        <end position="192"/>
    </location>
</feature>
<feature type="domain" description="BON" evidence="2">
    <location>
        <begin position="222"/>
        <end position="290"/>
    </location>
</feature>
<organism evidence="3 4">
    <name type="scientific">Arenimonas terrae</name>
    <dbReference type="NCBI Taxonomy" id="2546226"/>
    <lineage>
        <taxon>Bacteria</taxon>
        <taxon>Pseudomonadati</taxon>
        <taxon>Pseudomonadota</taxon>
        <taxon>Gammaproteobacteria</taxon>
        <taxon>Lysobacterales</taxon>
        <taxon>Lysobacteraceae</taxon>
        <taxon>Arenimonas</taxon>
    </lineage>
</organism>
<dbReference type="PANTHER" id="PTHR34606">
    <property type="entry name" value="BON DOMAIN-CONTAINING PROTEIN"/>
    <property type="match status" value="1"/>
</dbReference>
<evidence type="ECO:0000313" key="4">
    <source>
        <dbReference type="Proteomes" id="UP000305760"/>
    </source>
</evidence>
<feature type="compositionally biased region" description="Gly residues" evidence="1">
    <location>
        <begin position="127"/>
        <end position="138"/>
    </location>
</feature>
<accession>A0A5C4RQ30</accession>
<dbReference type="Gene3D" id="3.30.1340.30">
    <property type="match status" value="1"/>
</dbReference>